<proteinExistence type="predicted"/>
<sequence length="91" mass="10322">MSFPFLRISPSLIPPTPIGQSLVVDRAIGGVTLEFLEFTTSLVCYSILPYLGRFFWILVQTRSLAKFKEIVQVKVAVKTTFSFKSFDKDDK</sequence>
<accession>A0A9I9EIM0</accession>
<dbReference type="AlphaFoldDB" id="A0A9I9EIM0"/>
<organism evidence="1">
    <name type="scientific">Cucumis melo</name>
    <name type="common">Muskmelon</name>
    <dbReference type="NCBI Taxonomy" id="3656"/>
    <lineage>
        <taxon>Eukaryota</taxon>
        <taxon>Viridiplantae</taxon>
        <taxon>Streptophyta</taxon>
        <taxon>Embryophyta</taxon>
        <taxon>Tracheophyta</taxon>
        <taxon>Spermatophyta</taxon>
        <taxon>Magnoliopsida</taxon>
        <taxon>eudicotyledons</taxon>
        <taxon>Gunneridae</taxon>
        <taxon>Pentapetalae</taxon>
        <taxon>rosids</taxon>
        <taxon>fabids</taxon>
        <taxon>Cucurbitales</taxon>
        <taxon>Cucurbitaceae</taxon>
        <taxon>Benincaseae</taxon>
        <taxon>Cucumis</taxon>
    </lineage>
</organism>
<protein>
    <submittedName>
        <fullName evidence="1">Uncharacterized protein</fullName>
    </submittedName>
</protein>
<dbReference type="Gramene" id="MELO3C034282.2.1">
    <property type="protein sequence ID" value="MELO3C034282.2.1"/>
    <property type="gene ID" value="MELO3C034282.2"/>
</dbReference>
<evidence type="ECO:0000313" key="1">
    <source>
        <dbReference type="EnsemblPlants" id="MELO3C034282.2.1"/>
    </source>
</evidence>
<dbReference type="EnsemblPlants" id="MELO3C034282.2.1">
    <property type="protein sequence ID" value="MELO3C034282.2.1"/>
    <property type="gene ID" value="MELO3C034282.2"/>
</dbReference>
<name>A0A9I9EIM0_CUCME</name>
<reference evidence="1" key="1">
    <citation type="submission" date="2023-03" db="UniProtKB">
        <authorList>
            <consortium name="EnsemblPlants"/>
        </authorList>
    </citation>
    <scope>IDENTIFICATION</scope>
</reference>